<dbReference type="EMBL" id="HBFX01003048">
    <property type="protein sequence ID" value="CAD8947367.1"/>
    <property type="molecule type" value="Transcribed_RNA"/>
</dbReference>
<evidence type="ECO:0000256" key="2">
    <source>
        <dbReference type="SAM" id="SignalP"/>
    </source>
</evidence>
<sequence>MGGRAAALVVAASALALVGVALVGSKAVSSRVASVLIDKQQQAWYDGTSVYQEDHHPLASRGRSGRRQELRTIDHRLSKAVKMINELEEGGDHTLLAADHKEMSATHQQQLSLREGQALPVCFKKNDINVDRQTAEAKMAVAADNLAMSYPTWAKGAALTGKGQDGEWRHDRGPPYVMRVTLFSGDGVDTKGSGTLVRRILGLKTAFGKPCDLRSCRHAWSNNNYLTSFDGPQFRFLYRNMCSVLVVPPLTNGAGPILSENGIFRLHHYLRSGHNSLIVLGGVANVLFLNQNYVDRDGGLSLEPNWVEGPYEAQDINGVPAAKGTPFESLSVTLPSPGVSVVGVKLSTLPANAISYFEAQDTSVVFEIPTKTGRIIYIGYDFSEPITPWIHTLVAATNFPDYAEEKTPKRAYSGSKPVTVRVGPPARGAQVAGGGELAERELAEAKREKAEAKREKAEVARERHEEHREAREAEKARREADEQIRVERQVAAKVDKAAQLLAKSAGK</sequence>
<name>A0A6U2G2Q8_HEMAN</name>
<proteinExistence type="predicted"/>
<gene>
    <name evidence="3" type="ORF">HAND00432_LOCUS1885</name>
</gene>
<organism evidence="3">
    <name type="scientific">Hemiselmis andersenii</name>
    <name type="common">Cryptophyte alga</name>
    <dbReference type="NCBI Taxonomy" id="464988"/>
    <lineage>
        <taxon>Eukaryota</taxon>
        <taxon>Cryptophyceae</taxon>
        <taxon>Cryptomonadales</taxon>
        <taxon>Hemiselmidaceae</taxon>
        <taxon>Hemiselmis</taxon>
    </lineage>
</organism>
<dbReference type="AlphaFoldDB" id="A0A6U2G2Q8"/>
<feature type="region of interest" description="Disordered" evidence="1">
    <location>
        <begin position="408"/>
        <end position="485"/>
    </location>
</feature>
<evidence type="ECO:0000256" key="1">
    <source>
        <dbReference type="SAM" id="MobiDB-lite"/>
    </source>
</evidence>
<feature type="compositionally biased region" description="Basic and acidic residues" evidence="1">
    <location>
        <begin position="437"/>
        <end position="485"/>
    </location>
</feature>
<evidence type="ECO:0000313" key="3">
    <source>
        <dbReference type="EMBL" id="CAD8947367.1"/>
    </source>
</evidence>
<protein>
    <submittedName>
        <fullName evidence="3">Uncharacterized protein</fullName>
    </submittedName>
</protein>
<accession>A0A6U2G2Q8</accession>
<reference evidence="3" key="1">
    <citation type="submission" date="2021-01" db="EMBL/GenBank/DDBJ databases">
        <authorList>
            <person name="Corre E."/>
            <person name="Pelletier E."/>
            <person name="Niang G."/>
            <person name="Scheremetjew M."/>
            <person name="Finn R."/>
            <person name="Kale V."/>
            <person name="Holt S."/>
            <person name="Cochrane G."/>
            <person name="Meng A."/>
            <person name="Brown T."/>
            <person name="Cohen L."/>
        </authorList>
    </citation>
    <scope>NUCLEOTIDE SEQUENCE</scope>
    <source>
        <strain evidence="3">CCMP644</strain>
    </source>
</reference>
<keyword evidence="2" id="KW-0732">Signal</keyword>
<feature type="signal peptide" evidence="2">
    <location>
        <begin position="1"/>
        <end position="21"/>
    </location>
</feature>
<feature type="chain" id="PRO_5030159976" evidence="2">
    <location>
        <begin position="22"/>
        <end position="507"/>
    </location>
</feature>